<dbReference type="InterPro" id="IPR005790">
    <property type="entry name" value="DNA_polIII_delta"/>
</dbReference>
<evidence type="ECO:0000256" key="9">
    <source>
        <dbReference type="SAM" id="MobiDB-lite"/>
    </source>
</evidence>
<sequence>MLPYPAFKQDKVLHKGEPRRVYGVLGDAYLQNRVVEAILGWSLDADARDFNLDVLDGEGGKISDVLALAGNLPFLSERRAVIVKRAEKIEGLGKSDGTSSSAADDKKSKKSASTAQKLAEGLKNLTPSTVLILCRTPETPEPGDKPSGRCISAPIDKLIEDGSAQSGLIIDCTVEAKNSGLAVSILGQEAAARGIAFEHGAATHLVERCGNDIARLLSELDKCALSAGIGRAISAKIIDEMTQRAPHDTVFDLTDAIGERRGAKAISLLRELLESGEAPELMLSLLVRHLRQLLQARTFLDAGFALDAGLARKLPPALAIQLPKDGRDNLASALQSSSWMARRLSNQARQFSVPQLEKALGHALEADLMLKGIEGDGGFESKKAGAASMEILVARLCGP</sequence>
<dbReference type="Pfam" id="PF21694">
    <property type="entry name" value="DNA_pol3_delta_C"/>
    <property type="match status" value="1"/>
</dbReference>
<accession>A0A2S8SVM4</accession>
<evidence type="ECO:0000313" key="13">
    <source>
        <dbReference type="Proteomes" id="UP000237684"/>
    </source>
</evidence>
<keyword evidence="4" id="KW-0548">Nucleotidyltransferase</keyword>
<evidence type="ECO:0000256" key="5">
    <source>
        <dbReference type="ARBA" id="ARBA00022705"/>
    </source>
</evidence>
<evidence type="ECO:0000256" key="2">
    <source>
        <dbReference type="ARBA" id="ARBA00017703"/>
    </source>
</evidence>
<gene>
    <name evidence="12" type="ORF">B1R32_103112</name>
</gene>
<dbReference type="AlphaFoldDB" id="A0A2S8SVM4"/>
<evidence type="ECO:0000256" key="8">
    <source>
        <dbReference type="ARBA" id="ARBA00049244"/>
    </source>
</evidence>
<dbReference type="GO" id="GO:0003677">
    <property type="term" value="F:DNA binding"/>
    <property type="evidence" value="ECO:0007669"/>
    <property type="project" value="InterPro"/>
</dbReference>
<dbReference type="PANTHER" id="PTHR34388">
    <property type="entry name" value="DNA POLYMERASE III SUBUNIT DELTA"/>
    <property type="match status" value="1"/>
</dbReference>
<keyword evidence="3" id="KW-0808">Transferase</keyword>
<evidence type="ECO:0000313" key="12">
    <source>
        <dbReference type="EMBL" id="PQV64845.1"/>
    </source>
</evidence>
<dbReference type="GO" id="GO:0006261">
    <property type="term" value="P:DNA-templated DNA replication"/>
    <property type="evidence" value="ECO:0007669"/>
    <property type="project" value="TreeGrafter"/>
</dbReference>
<dbReference type="FunCoup" id="A0A2S8SVM4">
    <property type="interactions" value="102"/>
</dbReference>
<dbReference type="Gene3D" id="3.40.50.300">
    <property type="entry name" value="P-loop containing nucleotide triphosphate hydrolases"/>
    <property type="match status" value="1"/>
</dbReference>
<comment type="similarity">
    <text evidence="7">Belongs to the DNA polymerase HolA subunit family.</text>
</comment>
<dbReference type="OrthoDB" id="9769782at2"/>
<keyword evidence="13" id="KW-1185">Reference proteome</keyword>
<dbReference type="InterPro" id="IPR027417">
    <property type="entry name" value="P-loop_NTPase"/>
</dbReference>
<feature type="region of interest" description="Disordered" evidence="9">
    <location>
        <begin position="92"/>
        <end position="113"/>
    </location>
</feature>
<keyword evidence="6" id="KW-0239">DNA-directed DNA polymerase</keyword>
<comment type="catalytic activity">
    <reaction evidence="8">
        <text>DNA(n) + a 2'-deoxyribonucleoside 5'-triphosphate = DNA(n+1) + diphosphate</text>
        <dbReference type="Rhea" id="RHEA:22508"/>
        <dbReference type="Rhea" id="RHEA-COMP:17339"/>
        <dbReference type="Rhea" id="RHEA-COMP:17340"/>
        <dbReference type="ChEBI" id="CHEBI:33019"/>
        <dbReference type="ChEBI" id="CHEBI:61560"/>
        <dbReference type="ChEBI" id="CHEBI:173112"/>
        <dbReference type="EC" id="2.7.7.7"/>
    </reaction>
</comment>
<dbReference type="Gene3D" id="1.10.8.60">
    <property type="match status" value="1"/>
</dbReference>
<evidence type="ECO:0000259" key="11">
    <source>
        <dbReference type="Pfam" id="PF21694"/>
    </source>
</evidence>
<dbReference type="InterPro" id="IPR048466">
    <property type="entry name" value="DNA_pol3_delta-like_C"/>
</dbReference>
<proteinExistence type="inferred from homology"/>
<comment type="caution">
    <text evidence="12">The sequence shown here is derived from an EMBL/GenBank/DDBJ whole genome shotgun (WGS) entry which is preliminary data.</text>
</comment>
<dbReference type="PANTHER" id="PTHR34388:SF1">
    <property type="entry name" value="DNA POLYMERASE III SUBUNIT DELTA"/>
    <property type="match status" value="1"/>
</dbReference>
<evidence type="ECO:0000256" key="1">
    <source>
        <dbReference type="ARBA" id="ARBA00012417"/>
    </source>
</evidence>
<protein>
    <recommendedName>
        <fullName evidence="2">DNA polymerase III subunit delta</fullName>
        <ecNumber evidence="1">2.7.7.7</ecNumber>
    </recommendedName>
</protein>
<evidence type="ECO:0000256" key="7">
    <source>
        <dbReference type="ARBA" id="ARBA00034754"/>
    </source>
</evidence>
<dbReference type="InterPro" id="IPR010372">
    <property type="entry name" value="DNA_pol3_delta_N"/>
</dbReference>
<dbReference type="Gene3D" id="1.20.272.10">
    <property type="match status" value="1"/>
</dbReference>
<name>A0A2S8SVM4_9BACT</name>
<evidence type="ECO:0000256" key="3">
    <source>
        <dbReference type="ARBA" id="ARBA00022679"/>
    </source>
</evidence>
<evidence type="ECO:0000259" key="10">
    <source>
        <dbReference type="Pfam" id="PF06144"/>
    </source>
</evidence>
<dbReference type="Pfam" id="PF06144">
    <property type="entry name" value="DNA_pol3_delta"/>
    <property type="match status" value="1"/>
</dbReference>
<dbReference type="GO" id="GO:0003887">
    <property type="term" value="F:DNA-directed DNA polymerase activity"/>
    <property type="evidence" value="ECO:0007669"/>
    <property type="project" value="UniProtKB-KW"/>
</dbReference>
<dbReference type="GO" id="GO:0009360">
    <property type="term" value="C:DNA polymerase III complex"/>
    <property type="evidence" value="ECO:0007669"/>
    <property type="project" value="InterPro"/>
</dbReference>
<dbReference type="InterPro" id="IPR008921">
    <property type="entry name" value="DNA_pol3_clamp-load_cplx_C"/>
</dbReference>
<dbReference type="EMBL" id="NIGF01000003">
    <property type="protein sequence ID" value="PQV64845.1"/>
    <property type="molecule type" value="Genomic_DNA"/>
</dbReference>
<dbReference type="RefSeq" id="WP_105482724.1">
    <property type="nucleotide sequence ID" value="NZ_NIGF01000003.1"/>
</dbReference>
<dbReference type="EC" id="2.7.7.7" evidence="1"/>
<organism evidence="12 13">
    <name type="scientific">Abditibacterium utsteinense</name>
    <dbReference type="NCBI Taxonomy" id="1960156"/>
    <lineage>
        <taxon>Bacteria</taxon>
        <taxon>Pseudomonadati</taxon>
        <taxon>Abditibacteriota</taxon>
        <taxon>Abditibacteriia</taxon>
        <taxon>Abditibacteriales</taxon>
        <taxon>Abditibacteriaceae</taxon>
        <taxon>Abditibacterium</taxon>
    </lineage>
</organism>
<feature type="domain" description="DNA polymerase III delta N-terminal" evidence="10">
    <location>
        <begin position="27"/>
        <end position="136"/>
    </location>
</feature>
<keyword evidence="5" id="KW-0235">DNA replication</keyword>
<reference evidence="12 13" key="1">
    <citation type="journal article" date="2018" name="Syst. Appl. Microbiol.">
        <title>Abditibacterium utsteinense sp. nov., the first cultivated member of candidate phylum FBP, isolated from ice-free Antarctic soil samples.</title>
        <authorList>
            <person name="Tahon G."/>
            <person name="Tytgat B."/>
            <person name="Lebbe L."/>
            <person name="Carlier A."/>
            <person name="Willems A."/>
        </authorList>
    </citation>
    <scope>NUCLEOTIDE SEQUENCE [LARGE SCALE GENOMIC DNA]</scope>
    <source>
        <strain evidence="12 13">LMG 29911</strain>
    </source>
</reference>
<dbReference type="Proteomes" id="UP000237684">
    <property type="component" value="Unassembled WGS sequence"/>
</dbReference>
<evidence type="ECO:0000256" key="6">
    <source>
        <dbReference type="ARBA" id="ARBA00022932"/>
    </source>
</evidence>
<dbReference type="InParanoid" id="A0A2S8SVM4"/>
<evidence type="ECO:0000256" key="4">
    <source>
        <dbReference type="ARBA" id="ARBA00022695"/>
    </source>
</evidence>
<dbReference type="NCBIfam" id="TIGR01128">
    <property type="entry name" value="holA"/>
    <property type="match status" value="1"/>
</dbReference>
<dbReference type="SUPFAM" id="SSF48019">
    <property type="entry name" value="post-AAA+ oligomerization domain-like"/>
    <property type="match status" value="1"/>
</dbReference>
<feature type="domain" description="DNA polymerase III delta subunit-like C-terminal" evidence="11">
    <location>
        <begin position="248"/>
        <end position="304"/>
    </location>
</feature>